<feature type="region of interest" description="Disordered" evidence="1">
    <location>
        <begin position="46"/>
        <end position="66"/>
    </location>
</feature>
<dbReference type="EMBL" id="FMJD01000002">
    <property type="protein sequence ID" value="SCM71535.1"/>
    <property type="molecule type" value="Genomic_DNA"/>
</dbReference>
<dbReference type="AlphaFoldDB" id="A0A212L1W0"/>
<reference evidence="2" key="1">
    <citation type="submission" date="2016-08" db="EMBL/GenBank/DDBJ databases">
        <authorList>
            <person name="Seilhamer J.J."/>
        </authorList>
    </citation>
    <scope>NUCLEOTIDE SEQUENCE</scope>
    <source>
        <strain evidence="2">86</strain>
    </source>
</reference>
<accession>A0A212L1W0</accession>
<name>A0A212L1W0_9HYPH</name>
<evidence type="ECO:0000313" key="2">
    <source>
        <dbReference type="EMBL" id="SCM71535.1"/>
    </source>
</evidence>
<protein>
    <submittedName>
        <fullName evidence="2">Uncharacterized protein</fullName>
    </submittedName>
</protein>
<organism evidence="2">
    <name type="scientific">uncultured Pleomorphomonas sp</name>
    <dbReference type="NCBI Taxonomy" id="442121"/>
    <lineage>
        <taxon>Bacteria</taxon>
        <taxon>Pseudomonadati</taxon>
        <taxon>Pseudomonadota</taxon>
        <taxon>Alphaproteobacteria</taxon>
        <taxon>Hyphomicrobiales</taxon>
        <taxon>Pleomorphomonadaceae</taxon>
        <taxon>Pleomorphomonas</taxon>
        <taxon>environmental samples</taxon>
    </lineage>
</organism>
<evidence type="ECO:0000256" key="1">
    <source>
        <dbReference type="SAM" id="MobiDB-lite"/>
    </source>
</evidence>
<gene>
    <name evidence="2" type="ORF">KL86PLE_100253</name>
</gene>
<sequence>MERQGRRATDGFCHFYAPNRLDGHKNLIKMIFVALHAGARIETGALPPTAKPGRSRLIVARPSHVT</sequence>
<proteinExistence type="predicted"/>